<evidence type="ECO:0000313" key="8">
    <source>
        <dbReference type="EMBL" id="KAK2597793.1"/>
    </source>
</evidence>
<dbReference type="PANTHER" id="PTHR23501:SF94">
    <property type="entry name" value="MAJOR FACILITATOR SUPERFAMILY (MFS) PROFILE DOMAIN-CONTAINING PROTEIN"/>
    <property type="match status" value="1"/>
</dbReference>
<feature type="transmembrane region" description="Helical" evidence="6">
    <location>
        <begin position="75"/>
        <end position="95"/>
    </location>
</feature>
<feature type="transmembrane region" description="Helical" evidence="6">
    <location>
        <begin position="364"/>
        <end position="383"/>
    </location>
</feature>
<feature type="compositionally biased region" description="Basic and acidic residues" evidence="5">
    <location>
        <begin position="652"/>
        <end position="676"/>
    </location>
</feature>
<dbReference type="InterPro" id="IPR011701">
    <property type="entry name" value="MFS"/>
</dbReference>
<dbReference type="Pfam" id="PF07690">
    <property type="entry name" value="MFS_1"/>
    <property type="match status" value="1"/>
</dbReference>
<evidence type="ECO:0000256" key="6">
    <source>
        <dbReference type="SAM" id="Phobius"/>
    </source>
</evidence>
<dbReference type="Gene3D" id="1.20.1250.20">
    <property type="entry name" value="MFS general substrate transporter like domains"/>
    <property type="match status" value="1"/>
</dbReference>
<feature type="transmembrane region" description="Helical" evidence="6">
    <location>
        <begin position="226"/>
        <end position="250"/>
    </location>
</feature>
<dbReference type="InterPro" id="IPR020846">
    <property type="entry name" value="MFS_dom"/>
</dbReference>
<feature type="transmembrane region" description="Helical" evidence="6">
    <location>
        <begin position="162"/>
        <end position="180"/>
    </location>
</feature>
<dbReference type="PRINTS" id="PR01036">
    <property type="entry name" value="TCRTETB"/>
</dbReference>
<evidence type="ECO:0000256" key="5">
    <source>
        <dbReference type="SAM" id="MobiDB-lite"/>
    </source>
</evidence>
<comment type="subcellular location">
    <subcellularLocation>
        <location evidence="1">Membrane</location>
        <topology evidence="1">Multi-pass membrane protein</topology>
    </subcellularLocation>
</comment>
<keyword evidence="4 6" id="KW-0472">Membrane</keyword>
<keyword evidence="9" id="KW-1185">Reference proteome</keyword>
<evidence type="ECO:0000256" key="1">
    <source>
        <dbReference type="ARBA" id="ARBA00004141"/>
    </source>
</evidence>
<feature type="transmembrane region" description="Helical" evidence="6">
    <location>
        <begin position="427"/>
        <end position="449"/>
    </location>
</feature>
<keyword evidence="2 6" id="KW-0812">Transmembrane</keyword>
<dbReference type="InterPro" id="IPR036259">
    <property type="entry name" value="MFS_trans_sf"/>
</dbReference>
<dbReference type="EMBL" id="JAUJFL010000009">
    <property type="protein sequence ID" value="KAK2597793.1"/>
    <property type="molecule type" value="Genomic_DNA"/>
</dbReference>
<feature type="domain" description="Major facilitator superfamily (MFS) profile" evidence="7">
    <location>
        <begin position="38"/>
        <end position="489"/>
    </location>
</feature>
<feature type="transmembrane region" description="Helical" evidence="6">
    <location>
        <begin position="291"/>
        <end position="317"/>
    </location>
</feature>
<dbReference type="Proteomes" id="UP001265746">
    <property type="component" value="Unassembled WGS sequence"/>
</dbReference>
<dbReference type="GO" id="GO:0005886">
    <property type="term" value="C:plasma membrane"/>
    <property type="evidence" value="ECO:0007669"/>
    <property type="project" value="TreeGrafter"/>
</dbReference>
<feature type="transmembrane region" description="Helical" evidence="6">
    <location>
        <begin position="192"/>
        <end position="214"/>
    </location>
</feature>
<feature type="transmembrane region" description="Helical" evidence="6">
    <location>
        <begin position="503"/>
        <end position="520"/>
    </location>
</feature>
<feature type="region of interest" description="Disordered" evidence="5">
    <location>
        <begin position="625"/>
        <end position="676"/>
    </location>
</feature>
<dbReference type="SUPFAM" id="SSF103473">
    <property type="entry name" value="MFS general substrate transporter"/>
    <property type="match status" value="1"/>
</dbReference>
<proteinExistence type="predicted"/>
<evidence type="ECO:0000256" key="3">
    <source>
        <dbReference type="ARBA" id="ARBA00022989"/>
    </source>
</evidence>
<feature type="compositionally biased region" description="Basic and acidic residues" evidence="5">
    <location>
        <begin position="625"/>
        <end position="635"/>
    </location>
</feature>
<feature type="transmembrane region" description="Helical" evidence="6">
    <location>
        <begin position="102"/>
        <end position="123"/>
    </location>
</feature>
<dbReference type="PANTHER" id="PTHR23501">
    <property type="entry name" value="MAJOR FACILITATOR SUPERFAMILY"/>
    <property type="match status" value="1"/>
</dbReference>
<feature type="transmembrane region" description="Helical" evidence="6">
    <location>
        <begin position="36"/>
        <end position="63"/>
    </location>
</feature>
<dbReference type="AlphaFoldDB" id="A0AAD9VZ02"/>
<feature type="compositionally biased region" description="Low complexity" evidence="5">
    <location>
        <begin position="636"/>
        <end position="651"/>
    </location>
</feature>
<evidence type="ECO:0000313" key="9">
    <source>
        <dbReference type="Proteomes" id="UP001265746"/>
    </source>
</evidence>
<dbReference type="PROSITE" id="PS50850">
    <property type="entry name" value="MFS"/>
    <property type="match status" value="1"/>
</dbReference>
<evidence type="ECO:0000256" key="2">
    <source>
        <dbReference type="ARBA" id="ARBA00022692"/>
    </source>
</evidence>
<accession>A0AAD9VZ02</accession>
<comment type="caution">
    <text evidence="8">The sequence shown here is derived from an EMBL/GenBank/DDBJ whole genome shotgun (WGS) entry which is preliminary data.</text>
</comment>
<dbReference type="GO" id="GO:0022857">
    <property type="term" value="F:transmembrane transporter activity"/>
    <property type="evidence" value="ECO:0007669"/>
    <property type="project" value="InterPro"/>
</dbReference>
<feature type="transmembrane region" description="Helical" evidence="6">
    <location>
        <begin position="129"/>
        <end position="150"/>
    </location>
</feature>
<feature type="region of interest" description="Disordered" evidence="5">
    <location>
        <begin position="572"/>
        <end position="608"/>
    </location>
</feature>
<dbReference type="Gene3D" id="1.20.1720.10">
    <property type="entry name" value="Multidrug resistance protein D"/>
    <property type="match status" value="1"/>
</dbReference>
<evidence type="ECO:0000259" key="7">
    <source>
        <dbReference type="PROSITE" id="PS50850"/>
    </source>
</evidence>
<name>A0AAD9VZ02_PHOAM</name>
<evidence type="ECO:0000256" key="4">
    <source>
        <dbReference type="ARBA" id="ARBA00023136"/>
    </source>
</evidence>
<feature type="transmembrane region" description="Helical" evidence="6">
    <location>
        <begin position="389"/>
        <end position="407"/>
    </location>
</feature>
<keyword evidence="3 6" id="KW-1133">Transmembrane helix</keyword>
<protein>
    <recommendedName>
        <fullName evidence="7">Major facilitator superfamily (MFS) profile domain-containing protein</fullName>
    </recommendedName>
</protein>
<gene>
    <name evidence="8" type="ORF">N8I77_012555</name>
</gene>
<feature type="compositionally biased region" description="Polar residues" evidence="5">
    <location>
        <begin position="572"/>
        <end position="582"/>
    </location>
</feature>
<feature type="transmembrane region" description="Helical" evidence="6">
    <location>
        <begin position="337"/>
        <end position="357"/>
    </location>
</feature>
<reference evidence="8" key="1">
    <citation type="submission" date="2023-06" db="EMBL/GenBank/DDBJ databases">
        <authorList>
            <person name="Noh H."/>
        </authorList>
    </citation>
    <scope>NUCLEOTIDE SEQUENCE</scope>
    <source>
        <strain evidence="8">DUCC20226</strain>
    </source>
</reference>
<feature type="transmembrane region" description="Helical" evidence="6">
    <location>
        <begin position="256"/>
        <end position="279"/>
    </location>
</feature>
<sequence length="676" mass="73361">MGLFQRDSKQQPETKLEVVDESLRQETEWKPTTHQLMIMVALSVISFMVSLDACIIVTSLSAIVEDLGGTATQSFWVGTAYLLSTSVAMPFLASISDIFGRPILLIFSIIMFTIGSIICATAPDIATLLGGRSIQGIGGGGIIVLSLVIFTDIVPLRQRPKWYGTVQGAWALGNCVGPVLGGAIADGTTWRWVFYVMFPFCAFGLISIPFLLTLKPKVETLGQKLARVDWIGSAIFMTSATLFLIAISWGGTQFEWSSAATIAPLLVGAIGLLGTAAWEKYMAKEPFLKHSLFYNVSAISTFICSAAQGLVLFGQLYYVPFYFMSVLAYSPIHTGLALLPVMLTLVPGSIITGVLITRWNGYRWPIWSGWVVTTIGCGLTTMWDEDTPIGIWVVTLILLGFGHGAILNAQNFASQAICKDGEEAAAAAMYGFLRHFGTALGVGIGGSAFQNIMALKLSWTDVPGGAEIAKNAEAFIVKLLAMPSSPEKDQIIDGYVFGFRGVYSVYLGISGVAFFISLLIRHYDMNKELLTDHQLQDNNIARIMDKRLSSYRNSRMDTSTFAGLKQLDVVQESPQETLNGSRRPSDAETRVGSGTATPRIKEEVEEDLPQLPKPVATVLINEIVKTESPKTEVAKAETVTTEEANAQAAKPEAAKPEATKPEAVKSEEMKPENTKP</sequence>
<organism evidence="8 9">
    <name type="scientific">Phomopsis amygdali</name>
    <name type="common">Fusicoccum amygdali</name>
    <dbReference type="NCBI Taxonomy" id="1214568"/>
    <lineage>
        <taxon>Eukaryota</taxon>
        <taxon>Fungi</taxon>
        <taxon>Dikarya</taxon>
        <taxon>Ascomycota</taxon>
        <taxon>Pezizomycotina</taxon>
        <taxon>Sordariomycetes</taxon>
        <taxon>Sordariomycetidae</taxon>
        <taxon>Diaporthales</taxon>
        <taxon>Diaporthaceae</taxon>
        <taxon>Diaporthe</taxon>
    </lineage>
</organism>